<organism evidence="2 3">
    <name type="scientific">Puccinia graminis f. sp. tritici</name>
    <dbReference type="NCBI Taxonomy" id="56615"/>
    <lineage>
        <taxon>Eukaryota</taxon>
        <taxon>Fungi</taxon>
        <taxon>Dikarya</taxon>
        <taxon>Basidiomycota</taxon>
        <taxon>Pucciniomycotina</taxon>
        <taxon>Pucciniomycetes</taxon>
        <taxon>Pucciniales</taxon>
        <taxon>Pucciniaceae</taxon>
        <taxon>Puccinia</taxon>
    </lineage>
</organism>
<feature type="region of interest" description="Disordered" evidence="1">
    <location>
        <begin position="128"/>
        <end position="180"/>
    </location>
</feature>
<feature type="compositionally biased region" description="Low complexity" evidence="1">
    <location>
        <begin position="84"/>
        <end position="93"/>
    </location>
</feature>
<protein>
    <submittedName>
        <fullName evidence="2">Golgi to ER traffic-protein</fullName>
    </submittedName>
</protein>
<evidence type="ECO:0000313" key="2">
    <source>
        <dbReference type="EMBL" id="KAA1088573.1"/>
    </source>
</evidence>
<feature type="compositionally biased region" description="Polar residues" evidence="1">
    <location>
        <begin position="33"/>
        <end position="43"/>
    </location>
</feature>
<feature type="compositionally biased region" description="Polar residues" evidence="1">
    <location>
        <begin position="10"/>
        <end position="25"/>
    </location>
</feature>
<proteinExistence type="predicted"/>
<comment type="caution">
    <text evidence="2">The sequence shown here is derived from an EMBL/GenBank/DDBJ whole genome shotgun (WGS) entry which is preliminary data.</text>
</comment>
<accession>A0A5B0NIJ1</accession>
<feature type="compositionally biased region" description="Polar residues" evidence="1">
    <location>
        <begin position="141"/>
        <end position="179"/>
    </location>
</feature>
<feature type="region of interest" description="Disordered" evidence="1">
    <location>
        <begin position="553"/>
        <end position="572"/>
    </location>
</feature>
<feature type="region of interest" description="Disordered" evidence="1">
    <location>
        <begin position="200"/>
        <end position="230"/>
    </location>
</feature>
<reference evidence="2 3" key="1">
    <citation type="submission" date="2019-05" db="EMBL/GenBank/DDBJ databases">
        <title>Emergence of the Ug99 lineage of the wheat stem rust pathogen through somatic hybridization.</title>
        <authorList>
            <person name="Li F."/>
            <person name="Upadhyaya N.M."/>
            <person name="Sperschneider J."/>
            <person name="Matny O."/>
            <person name="Nguyen-Phuc H."/>
            <person name="Mago R."/>
            <person name="Raley C."/>
            <person name="Miller M.E."/>
            <person name="Silverstein K.A.T."/>
            <person name="Henningsen E."/>
            <person name="Hirsch C.D."/>
            <person name="Visser B."/>
            <person name="Pretorius Z.A."/>
            <person name="Steffenson B.J."/>
            <person name="Schwessinger B."/>
            <person name="Dodds P.N."/>
            <person name="Figueroa M."/>
        </authorList>
    </citation>
    <scope>NUCLEOTIDE SEQUENCE [LARGE SCALE GENOMIC DNA]</scope>
    <source>
        <strain evidence="2">21-0</strain>
    </source>
</reference>
<dbReference type="OrthoDB" id="2508622at2759"/>
<dbReference type="AlphaFoldDB" id="A0A5B0NIJ1"/>
<feature type="region of interest" description="Disordered" evidence="1">
    <location>
        <begin position="1"/>
        <end position="102"/>
    </location>
</feature>
<dbReference type="Proteomes" id="UP000324748">
    <property type="component" value="Unassembled WGS sequence"/>
</dbReference>
<feature type="compositionally biased region" description="Basic and acidic residues" evidence="1">
    <location>
        <begin position="562"/>
        <end position="571"/>
    </location>
</feature>
<gene>
    <name evidence="2" type="primary">GET3_9</name>
    <name evidence="2" type="ORF">PGT21_000220</name>
</gene>
<sequence length="807" mass="89230">MGESIRRQEGNASGCSIRPTASSDGASLDDTMDSQTRGHTTIQAKDELVQGKEAGPILAEIQNKQPSSLEDKLNEETAAPKDISGSSPFSLSSPIHVDGGLNQENTLATQGCSQPQICLVDDLSAATPTGSDKLSPLEVTFSPTRGSQNQKSTSTTETQDSSPAYQSSVQDNFPDTNDSLLEDPALQEIHEFNTTANLETSQIVDISDSPLNGEENTPAELETDESRHTPNVAYDIPNGENPIPLFNPSSPSPLAKYDVSDSQRCRTVGSPKHQALSHCMQATSVLPSSTPAFCRQDSNEGGMNDSRSLETVQMPSKCGTIVPTKAPSPQQQNKTPTPNRLAAQQLHTSRKEVRKLQYAKKLGIHLTELDPYDLYSDPIWLGDILVELTGGELQSRLESQKEVLLELIGNTRMEFGWYAKEMLDTITLNFLKTVSAEKETQEKTRFLFVDGGKWAFLQDAIADTKQFGAILRRYTHPYFNNNTLKIDVLSKPIDVKLGGDIRSGSWFSLNFLTCGTSTSSWPDPKSDFARKMESSISQLIQTARDSVCALHKKVRPSGPDKSQVEKEKETNGRSAAKDYLVLKLTAMGACMKNTAETSHHEGLSHLLQKIFEMFLGVVMIYEGYACINLEKNGAAKSDKLYKRGGAMLRDTLNHNNWTTEGQYKAEVQGHEEKSKDWTELKQRSIGALVLFLNFGIQGWFGCFKNQKKYTYRDIYSLMTLAHDMSLKGISIISNQTRPGTHTPWRHMNRFLAETFASAGIGCDNINWYKALVVWDSILDEASVANFFLLDLFEEIESPGKNLCLSRA</sequence>
<name>A0A5B0NIJ1_PUCGR</name>
<dbReference type="EMBL" id="VSWC01000097">
    <property type="protein sequence ID" value="KAA1088573.1"/>
    <property type="molecule type" value="Genomic_DNA"/>
</dbReference>
<evidence type="ECO:0000313" key="3">
    <source>
        <dbReference type="Proteomes" id="UP000324748"/>
    </source>
</evidence>
<feature type="compositionally biased region" description="Basic and acidic residues" evidence="1">
    <location>
        <begin position="69"/>
        <end position="79"/>
    </location>
</feature>
<keyword evidence="3" id="KW-1185">Reference proteome</keyword>
<evidence type="ECO:0000256" key="1">
    <source>
        <dbReference type="SAM" id="MobiDB-lite"/>
    </source>
</evidence>